<sequence length="52" mass="6048">MKYHETITPLRSDQILKVNLVGKSFAQCNLLNFEIGLTKWKRMQKALICVLL</sequence>
<dbReference type="AlphaFoldDB" id="A0A7S8FD10"/>
<evidence type="ECO:0000313" key="2">
    <source>
        <dbReference type="Proteomes" id="UP000593737"/>
    </source>
</evidence>
<name>A0A7S8FD10_9BACT</name>
<dbReference type="EMBL" id="CP047423">
    <property type="protein sequence ID" value="QPD03635.1"/>
    <property type="molecule type" value="Genomic_DNA"/>
</dbReference>
<protein>
    <submittedName>
        <fullName evidence="1">Uncharacterized protein</fullName>
    </submittedName>
</protein>
<gene>
    <name evidence="1" type="ORF">Nkreftii_001409</name>
</gene>
<dbReference type="Proteomes" id="UP000593737">
    <property type="component" value="Chromosome"/>
</dbReference>
<dbReference type="KEGG" id="nkf:Nkreftii_001409"/>
<proteinExistence type="predicted"/>
<evidence type="ECO:0000313" key="1">
    <source>
        <dbReference type="EMBL" id="QPD03635.1"/>
    </source>
</evidence>
<reference evidence="1 2" key="1">
    <citation type="journal article" date="2020" name="ISME J.">
        <title>Enrichment and physiological characterization of a novel comammox Nitrospira indicates ammonium inhibition of complete nitrification.</title>
        <authorList>
            <person name="Sakoula D."/>
            <person name="Koch H."/>
            <person name="Frank J."/>
            <person name="Jetten M.S.M."/>
            <person name="van Kessel M.A.H.J."/>
            <person name="Lucker S."/>
        </authorList>
    </citation>
    <scope>NUCLEOTIDE SEQUENCE [LARGE SCALE GENOMIC DNA]</scope>
    <source>
        <strain evidence="1">Comreactor17</strain>
    </source>
</reference>
<accession>A0A7S8FD10</accession>
<organism evidence="1 2">
    <name type="scientific">Candidatus Nitrospira kreftii</name>
    <dbReference type="NCBI Taxonomy" id="2652173"/>
    <lineage>
        <taxon>Bacteria</taxon>
        <taxon>Pseudomonadati</taxon>
        <taxon>Nitrospirota</taxon>
        <taxon>Nitrospiria</taxon>
        <taxon>Nitrospirales</taxon>
        <taxon>Nitrospiraceae</taxon>
        <taxon>Nitrospira</taxon>
    </lineage>
</organism>